<proteinExistence type="predicted"/>
<accession>A0A1S0TMR6</accession>
<dbReference type="GeneID" id="9949696"/>
<dbReference type="CTD" id="9949696"/>
<protein>
    <submittedName>
        <fullName evidence="1">Uncharacterized protein</fullName>
    </submittedName>
</protein>
<dbReference type="KEGG" id="loa:LOAG_12236"/>
<evidence type="ECO:0000313" key="1">
    <source>
        <dbReference type="EMBL" id="EFO16272.1"/>
    </source>
</evidence>
<dbReference type="InParanoid" id="A0A1S0TMR6"/>
<organism evidence="1">
    <name type="scientific">Loa loa</name>
    <name type="common">Eye worm</name>
    <name type="synonym">Filaria loa</name>
    <dbReference type="NCBI Taxonomy" id="7209"/>
    <lineage>
        <taxon>Eukaryota</taxon>
        <taxon>Metazoa</taxon>
        <taxon>Ecdysozoa</taxon>
        <taxon>Nematoda</taxon>
        <taxon>Chromadorea</taxon>
        <taxon>Rhabditida</taxon>
        <taxon>Spirurina</taxon>
        <taxon>Spiruromorpha</taxon>
        <taxon>Filarioidea</taxon>
        <taxon>Onchocercidae</taxon>
        <taxon>Loa</taxon>
    </lineage>
</organism>
<dbReference type="EMBL" id="JH713073">
    <property type="protein sequence ID" value="EFO16272.1"/>
    <property type="molecule type" value="Genomic_DNA"/>
</dbReference>
<sequence>MNGRGGEYPVELNLSPSLLLNLSSNDKMVLVNFKMALISPFSLNCTTEKGEKEATAEGVVNYDDVFVNRVKDKGKFSLCGQKKDEVVNKFIRLIMGKEWIMHERIRYPAGK</sequence>
<reference evidence="1" key="1">
    <citation type="submission" date="2012-04" db="EMBL/GenBank/DDBJ databases">
        <title>The Genome Sequence of Loa loa.</title>
        <authorList>
            <consortium name="The Broad Institute Genome Sequencing Platform"/>
            <consortium name="Broad Institute Genome Sequencing Center for Infectious Disease"/>
            <person name="Nutman T.B."/>
            <person name="Fink D.L."/>
            <person name="Russ C."/>
            <person name="Young S."/>
            <person name="Zeng Q."/>
            <person name="Gargeya S."/>
            <person name="Alvarado L."/>
            <person name="Berlin A."/>
            <person name="Chapman S.B."/>
            <person name="Chen Z."/>
            <person name="Freedman E."/>
            <person name="Gellesch M."/>
            <person name="Goldberg J."/>
            <person name="Griggs A."/>
            <person name="Gujja S."/>
            <person name="Heilman E.R."/>
            <person name="Heiman D."/>
            <person name="Howarth C."/>
            <person name="Mehta T."/>
            <person name="Neiman D."/>
            <person name="Pearson M."/>
            <person name="Roberts A."/>
            <person name="Saif S."/>
            <person name="Shea T."/>
            <person name="Shenoy N."/>
            <person name="Sisk P."/>
            <person name="Stolte C."/>
            <person name="Sykes S."/>
            <person name="White J."/>
            <person name="Yandava C."/>
            <person name="Haas B."/>
            <person name="Henn M.R."/>
            <person name="Nusbaum C."/>
            <person name="Birren B."/>
        </authorList>
    </citation>
    <scope>NUCLEOTIDE SEQUENCE [LARGE SCALE GENOMIC DNA]</scope>
</reference>
<gene>
    <name evidence="1" type="ORF">LOAG_12236</name>
</gene>
<dbReference type="RefSeq" id="XP_003147798.1">
    <property type="nucleotide sequence ID" value="XM_003147750.1"/>
</dbReference>
<dbReference type="AlphaFoldDB" id="A0A1S0TMR6"/>
<name>A0A1S0TMR6_LOALO</name>